<comment type="caution">
    <text evidence="6">The sequence shown here is derived from an EMBL/GenBank/DDBJ whole genome shotgun (WGS) entry which is preliminary data.</text>
</comment>
<dbReference type="Gene3D" id="3.40.50.1220">
    <property type="entry name" value="TPP-binding domain"/>
    <property type="match status" value="1"/>
</dbReference>
<keyword evidence="4" id="KW-1133">Transmembrane helix</keyword>
<keyword evidence="4" id="KW-0472">Membrane</keyword>
<accession>A0ABD4WM23</accession>
<dbReference type="InterPro" id="IPR050134">
    <property type="entry name" value="NAD-dep_sirtuin_deacylases"/>
</dbReference>
<evidence type="ECO:0000259" key="5">
    <source>
        <dbReference type="PROSITE" id="PS50305"/>
    </source>
</evidence>
<dbReference type="SUPFAM" id="SSF52467">
    <property type="entry name" value="DHS-like NAD/FAD-binding domain"/>
    <property type="match status" value="1"/>
</dbReference>
<organism evidence="6 7">
    <name type="scientific">Priestia megaterium</name>
    <name type="common">Bacillus megaterium</name>
    <dbReference type="NCBI Taxonomy" id="1404"/>
    <lineage>
        <taxon>Bacteria</taxon>
        <taxon>Bacillati</taxon>
        <taxon>Bacillota</taxon>
        <taxon>Bacilli</taxon>
        <taxon>Bacillales</taxon>
        <taxon>Bacillaceae</taxon>
        <taxon>Priestia</taxon>
    </lineage>
</organism>
<feature type="binding site" evidence="3">
    <location>
        <position position="138"/>
    </location>
    <ligand>
        <name>Zn(2+)</name>
        <dbReference type="ChEBI" id="CHEBI:29105"/>
    </ligand>
</feature>
<dbReference type="PANTHER" id="PTHR11085">
    <property type="entry name" value="NAD-DEPENDENT PROTEIN DEACYLASE SIRTUIN-5, MITOCHONDRIAL-RELATED"/>
    <property type="match status" value="1"/>
</dbReference>
<feature type="binding site" evidence="3">
    <location>
        <position position="176"/>
    </location>
    <ligand>
        <name>Zn(2+)</name>
        <dbReference type="ChEBI" id="CHEBI:29105"/>
    </ligand>
</feature>
<evidence type="ECO:0000313" key="6">
    <source>
        <dbReference type="EMBL" id="MDD9781275.1"/>
    </source>
</evidence>
<dbReference type="InterPro" id="IPR026590">
    <property type="entry name" value="Ssirtuin_cat_dom"/>
</dbReference>
<feature type="transmembrane region" description="Helical" evidence="4">
    <location>
        <begin position="20"/>
        <end position="39"/>
    </location>
</feature>
<dbReference type="GO" id="GO:0046872">
    <property type="term" value="F:metal ion binding"/>
    <property type="evidence" value="ECO:0007669"/>
    <property type="project" value="UniProtKB-KW"/>
</dbReference>
<feature type="binding site" evidence="3">
    <location>
        <position position="142"/>
    </location>
    <ligand>
        <name>Zn(2+)</name>
        <dbReference type="ChEBI" id="CHEBI:29105"/>
    </ligand>
</feature>
<dbReference type="EMBL" id="JARAOX010000096">
    <property type="protein sequence ID" value="MDD9781275.1"/>
    <property type="molecule type" value="Genomic_DNA"/>
</dbReference>
<dbReference type="Gene3D" id="3.30.1600.10">
    <property type="entry name" value="SIR2/SIRT2 'Small Domain"/>
    <property type="match status" value="1"/>
</dbReference>
<dbReference type="InterPro" id="IPR026591">
    <property type="entry name" value="Sirtuin_cat_small_dom_sf"/>
</dbReference>
<protein>
    <submittedName>
        <fullName evidence="6">Sir2 silent information regulator family NAD-dependent deacetylase</fullName>
    </submittedName>
</protein>
<dbReference type="GO" id="GO:0016740">
    <property type="term" value="F:transferase activity"/>
    <property type="evidence" value="ECO:0007669"/>
    <property type="project" value="UniProtKB-KW"/>
</dbReference>
<dbReference type="PROSITE" id="PS50305">
    <property type="entry name" value="SIRTUIN"/>
    <property type="match status" value="1"/>
</dbReference>
<keyword evidence="3" id="KW-0862">Zinc</keyword>
<evidence type="ECO:0000256" key="1">
    <source>
        <dbReference type="ARBA" id="ARBA00022679"/>
    </source>
</evidence>
<name>A0ABD4WM23_PRIMG</name>
<gene>
    <name evidence="6" type="ORF">PVE99_02340</name>
</gene>
<proteinExistence type="predicted"/>
<comment type="caution">
    <text evidence="3">Lacks conserved residue(s) required for the propagation of feature annotation.</text>
</comment>
<feature type="binding site" evidence="3">
    <location>
        <position position="173"/>
    </location>
    <ligand>
        <name>Zn(2+)</name>
        <dbReference type="ChEBI" id="CHEBI:29105"/>
    </ligand>
</feature>
<keyword evidence="4" id="KW-0812">Transmembrane</keyword>
<feature type="domain" description="Deacetylase sirtuin-type" evidence="5">
    <location>
        <begin position="1"/>
        <end position="280"/>
    </location>
</feature>
<evidence type="ECO:0000313" key="7">
    <source>
        <dbReference type="Proteomes" id="UP001213771"/>
    </source>
</evidence>
<sequence length="280" mass="32540">MENYQTRIKKAKKAIEEAKYVLLGGGAGLSAAAGITYSGKRFTDNFAPFIEKYLFTDLYSSSFYPFKTQEERWAYWAKHISLNRYEIGATKLYMDLFQLVKNKNYFVISTNVESQFEKAEFPSDKVFEIQGDYSYLQCEKGCHDKLYYNESLVGKMIDKNVDCKIPWYLVPKCPVCGGEMDVNLRKNQYFVQDEKWHESDKLYKEFVKNLEGEKVSYIELGVGFNTPGIIRYPFEGATYRNENATLIRLNRDDPDGFTKNENKTIGFTEDMQKIVADLLK</sequence>
<evidence type="ECO:0000256" key="4">
    <source>
        <dbReference type="SAM" id="Phobius"/>
    </source>
</evidence>
<reference evidence="6 7" key="1">
    <citation type="submission" date="2023-02" db="EMBL/GenBank/DDBJ databases">
        <authorList>
            <person name="Olszewska D."/>
        </authorList>
    </citation>
    <scope>NUCLEOTIDE SEQUENCE [LARGE SCALE GENOMIC DNA]</scope>
    <source>
        <strain evidence="6 7">FDU301</strain>
    </source>
</reference>
<evidence type="ECO:0000256" key="3">
    <source>
        <dbReference type="PROSITE-ProRule" id="PRU00236"/>
    </source>
</evidence>
<dbReference type="InterPro" id="IPR029035">
    <property type="entry name" value="DHS-like_NAD/FAD-binding_dom"/>
</dbReference>
<dbReference type="RefSeq" id="WP_274588502.1">
    <property type="nucleotide sequence ID" value="NZ_JARAOX010000096.1"/>
</dbReference>
<keyword evidence="2" id="KW-0520">NAD</keyword>
<keyword evidence="3" id="KW-0479">Metal-binding</keyword>
<keyword evidence="1" id="KW-0808">Transferase</keyword>
<evidence type="ECO:0000256" key="2">
    <source>
        <dbReference type="ARBA" id="ARBA00023027"/>
    </source>
</evidence>
<dbReference type="PANTHER" id="PTHR11085:SF10">
    <property type="entry name" value="NAD-DEPENDENT PROTEIN DEACYLASE SIRTUIN-5, MITOCHONDRIAL-RELATED"/>
    <property type="match status" value="1"/>
</dbReference>
<dbReference type="Proteomes" id="UP001213771">
    <property type="component" value="Unassembled WGS sequence"/>
</dbReference>
<dbReference type="AlphaFoldDB" id="A0ABD4WM23"/>